<evidence type="ECO:0008006" key="4">
    <source>
        <dbReference type="Google" id="ProtNLM"/>
    </source>
</evidence>
<dbReference type="AlphaFoldDB" id="I3T496"/>
<evidence type="ECO:0000313" key="3">
    <source>
        <dbReference type="EMBL" id="RHN50469.1"/>
    </source>
</evidence>
<sequence>MKATLILPDILGPLNHVLELHHYLSIPFTNIFFLSLCLLDANNLPFKTLTYTSNT</sequence>
<keyword evidence="1" id="KW-1133">Transmembrane helix</keyword>
<accession>I3T496</accession>
<reference evidence="2" key="1">
    <citation type="submission" date="2012-05" db="EMBL/GenBank/DDBJ databases">
        <authorList>
            <person name="Krishnakumar V."/>
            <person name="Cheung F."/>
            <person name="Xiao Y."/>
            <person name="Chan A."/>
            <person name="Moskal W.A."/>
            <person name="Town C.D."/>
        </authorList>
    </citation>
    <scope>NUCLEOTIDE SEQUENCE</scope>
</reference>
<dbReference type="EMBL" id="PSQE01000006">
    <property type="protein sequence ID" value="RHN50469.1"/>
    <property type="molecule type" value="Genomic_DNA"/>
</dbReference>
<dbReference type="Gramene" id="rna34752">
    <property type="protein sequence ID" value="RHN50469.1"/>
    <property type="gene ID" value="gene34752"/>
</dbReference>
<feature type="transmembrane region" description="Helical" evidence="1">
    <location>
        <begin position="20"/>
        <end position="39"/>
    </location>
</feature>
<protein>
    <recommendedName>
        <fullName evidence="4">Transmembrane protein</fullName>
    </recommendedName>
</protein>
<keyword evidence="1" id="KW-0812">Transmembrane</keyword>
<proteinExistence type="evidence at transcript level"/>
<reference evidence="3" key="2">
    <citation type="journal article" date="2018" name="Nat. Plants">
        <title>Whole-genome landscape of Medicago truncatula symbiotic genes.</title>
        <authorList>
            <person name="Pecrix Y."/>
            <person name="Gamas P."/>
            <person name="Carrere S."/>
        </authorList>
    </citation>
    <scope>NUCLEOTIDE SEQUENCE</scope>
    <source>
        <tissue evidence="3">Leaves</tissue>
    </source>
</reference>
<organism evidence="2">
    <name type="scientific">Medicago truncatula</name>
    <name type="common">Barrel medic</name>
    <name type="synonym">Medicago tribuloides</name>
    <dbReference type="NCBI Taxonomy" id="3880"/>
    <lineage>
        <taxon>Eukaryota</taxon>
        <taxon>Viridiplantae</taxon>
        <taxon>Streptophyta</taxon>
        <taxon>Embryophyta</taxon>
        <taxon>Tracheophyta</taxon>
        <taxon>Spermatophyta</taxon>
        <taxon>Magnoliopsida</taxon>
        <taxon>eudicotyledons</taxon>
        <taxon>Gunneridae</taxon>
        <taxon>Pentapetalae</taxon>
        <taxon>rosids</taxon>
        <taxon>fabids</taxon>
        <taxon>Fabales</taxon>
        <taxon>Fabaceae</taxon>
        <taxon>Papilionoideae</taxon>
        <taxon>50 kb inversion clade</taxon>
        <taxon>NPAAA clade</taxon>
        <taxon>Hologalegina</taxon>
        <taxon>IRL clade</taxon>
        <taxon>Trifolieae</taxon>
        <taxon>Medicago</taxon>
    </lineage>
</organism>
<dbReference type="EMBL" id="BT147544">
    <property type="protein sequence ID" value="AFK47338.1"/>
    <property type="molecule type" value="mRNA"/>
</dbReference>
<keyword evidence="1" id="KW-0472">Membrane</keyword>
<evidence type="ECO:0000313" key="2">
    <source>
        <dbReference type="EMBL" id="AFK47338.1"/>
    </source>
</evidence>
<name>I3T496_MEDTR</name>
<dbReference type="Proteomes" id="UP000265566">
    <property type="component" value="Chromosome 6"/>
</dbReference>
<evidence type="ECO:0000256" key="1">
    <source>
        <dbReference type="SAM" id="Phobius"/>
    </source>
</evidence>
<gene>
    <name evidence="3" type="ORF">MtrunA17_Chr6g0457711</name>
</gene>